<proteinExistence type="predicted"/>
<dbReference type="Proteomes" id="UP000030765">
    <property type="component" value="Unassembled WGS sequence"/>
</dbReference>
<dbReference type="EnsemblMetazoa" id="ASIC018159-RA">
    <property type="protein sequence ID" value="ASIC018159-PA"/>
    <property type="gene ID" value="ASIC018159"/>
</dbReference>
<dbReference type="AlphaFoldDB" id="A0A084WHK3"/>
<evidence type="ECO:0000313" key="3">
    <source>
        <dbReference type="EnsemblMetazoa" id="ASIC018159-PA"/>
    </source>
</evidence>
<name>A0A084WHK3_ANOSI</name>
<evidence type="ECO:0000313" key="4">
    <source>
        <dbReference type="Proteomes" id="UP000030765"/>
    </source>
</evidence>
<evidence type="ECO:0000313" key="2">
    <source>
        <dbReference type="EMBL" id="KFB49697.1"/>
    </source>
</evidence>
<feature type="region of interest" description="Disordered" evidence="1">
    <location>
        <begin position="1"/>
        <end position="41"/>
    </location>
</feature>
<sequence>MPAPRGSDLPNSRRAHASLTKGSAIVDSGSRVRPRGKKHHHHRKYLLEALGATKVTKGRMITSMTFSTVPPLGSFVNDRDIADRSFKKKEGRQSSKIVGNVCLSPVNVGFTNDLSCHGKYVQEPLQVPKVSYLTSLRERTSLNELVPTTQPKDAQAHDSHDQPKDAKEWELEFVLRKQPVSHQRVSMLCLQQRLRKVEGKETELLTTL</sequence>
<organism evidence="2">
    <name type="scientific">Anopheles sinensis</name>
    <name type="common">Mosquito</name>
    <dbReference type="NCBI Taxonomy" id="74873"/>
    <lineage>
        <taxon>Eukaryota</taxon>
        <taxon>Metazoa</taxon>
        <taxon>Ecdysozoa</taxon>
        <taxon>Arthropoda</taxon>
        <taxon>Hexapoda</taxon>
        <taxon>Insecta</taxon>
        <taxon>Pterygota</taxon>
        <taxon>Neoptera</taxon>
        <taxon>Endopterygota</taxon>
        <taxon>Diptera</taxon>
        <taxon>Nematocera</taxon>
        <taxon>Culicoidea</taxon>
        <taxon>Culicidae</taxon>
        <taxon>Anophelinae</taxon>
        <taxon>Anopheles</taxon>
    </lineage>
</organism>
<keyword evidence="4" id="KW-1185">Reference proteome</keyword>
<dbReference type="EMBL" id="ATLV01023847">
    <property type="status" value="NOT_ANNOTATED_CDS"/>
    <property type="molecule type" value="Genomic_DNA"/>
</dbReference>
<reference evidence="3" key="2">
    <citation type="submission" date="2020-05" db="UniProtKB">
        <authorList>
            <consortium name="EnsemblMetazoa"/>
        </authorList>
    </citation>
    <scope>IDENTIFICATION</scope>
</reference>
<accession>A0A084WHK3</accession>
<dbReference type="VEuPathDB" id="VectorBase:ASIC018159"/>
<protein>
    <submittedName>
        <fullName evidence="2 3">RNAse R</fullName>
    </submittedName>
</protein>
<gene>
    <name evidence="2" type="ORF">ZHAS_00018159</name>
</gene>
<feature type="compositionally biased region" description="Basic residues" evidence="1">
    <location>
        <begin position="32"/>
        <end position="41"/>
    </location>
</feature>
<evidence type="ECO:0000256" key="1">
    <source>
        <dbReference type="SAM" id="MobiDB-lite"/>
    </source>
</evidence>
<dbReference type="EMBL" id="KE525347">
    <property type="protein sequence ID" value="KFB49697.1"/>
    <property type="molecule type" value="Genomic_DNA"/>
</dbReference>
<reference evidence="2 4" key="1">
    <citation type="journal article" date="2014" name="BMC Genomics">
        <title>Genome sequence of Anopheles sinensis provides insight into genetics basis of mosquito competence for malaria parasites.</title>
        <authorList>
            <person name="Zhou D."/>
            <person name="Zhang D."/>
            <person name="Ding G."/>
            <person name="Shi L."/>
            <person name="Hou Q."/>
            <person name="Ye Y."/>
            <person name="Xu Y."/>
            <person name="Zhou H."/>
            <person name="Xiong C."/>
            <person name="Li S."/>
            <person name="Yu J."/>
            <person name="Hong S."/>
            <person name="Yu X."/>
            <person name="Zou P."/>
            <person name="Chen C."/>
            <person name="Chang X."/>
            <person name="Wang W."/>
            <person name="Lv Y."/>
            <person name="Sun Y."/>
            <person name="Ma L."/>
            <person name="Shen B."/>
            <person name="Zhu C."/>
        </authorList>
    </citation>
    <scope>NUCLEOTIDE SEQUENCE [LARGE SCALE GENOMIC DNA]</scope>
</reference>